<evidence type="ECO:0000256" key="2">
    <source>
        <dbReference type="SAM" id="MobiDB-lite"/>
    </source>
</evidence>
<reference evidence="4" key="1">
    <citation type="submission" date="2025-08" db="UniProtKB">
        <authorList>
            <consortium name="RefSeq"/>
        </authorList>
    </citation>
    <scope>IDENTIFICATION</scope>
</reference>
<dbReference type="FunCoup" id="A0A6I9SDQ7">
    <property type="interactions" value="566"/>
</dbReference>
<evidence type="ECO:0000313" key="3">
    <source>
        <dbReference type="Proteomes" id="UP000504607"/>
    </source>
</evidence>
<sequence>MKRLIRRLSRVADSSQCTPPREAKEEGGGGGGGRRRKVPEGYVPVYVGEEMKRFEVRAELLGRPAFVELLRRSAQEYGYDQRGVLRIPCPVPLFRQVLYFLASGADAGGDLAVEELFRSLPEEIPSGSPSSGEAPVSHFALSNDPCPYNAV</sequence>
<dbReference type="PANTHER" id="PTHR31374:SF198">
    <property type="entry name" value="AUXIN-RESPONSIVE PROTEIN SAUR72"/>
    <property type="match status" value="1"/>
</dbReference>
<dbReference type="GO" id="GO:0009733">
    <property type="term" value="P:response to auxin"/>
    <property type="evidence" value="ECO:0007669"/>
    <property type="project" value="InterPro"/>
</dbReference>
<evidence type="ECO:0000313" key="4">
    <source>
        <dbReference type="RefSeq" id="XP_010941602.1"/>
    </source>
</evidence>
<feature type="region of interest" description="Disordered" evidence="2">
    <location>
        <begin position="1"/>
        <end position="36"/>
    </location>
</feature>
<dbReference type="GeneID" id="105059840"/>
<protein>
    <submittedName>
        <fullName evidence="4">Auxin-responsive protein SAUR71</fullName>
    </submittedName>
</protein>
<keyword evidence="3" id="KW-1185">Reference proteome</keyword>
<dbReference type="KEGG" id="egu:105059840"/>
<organism evidence="3 4">
    <name type="scientific">Elaeis guineensis var. tenera</name>
    <name type="common">Oil palm</name>
    <dbReference type="NCBI Taxonomy" id="51953"/>
    <lineage>
        <taxon>Eukaryota</taxon>
        <taxon>Viridiplantae</taxon>
        <taxon>Streptophyta</taxon>
        <taxon>Embryophyta</taxon>
        <taxon>Tracheophyta</taxon>
        <taxon>Spermatophyta</taxon>
        <taxon>Magnoliopsida</taxon>
        <taxon>Liliopsida</taxon>
        <taxon>Arecaceae</taxon>
        <taxon>Arecoideae</taxon>
        <taxon>Cocoseae</taxon>
        <taxon>Elaeidinae</taxon>
        <taxon>Elaeis</taxon>
    </lineage>
</organism>
<dbReference type="InParanoid" id="A0A6I9SDQ7"/>
<dbReference type="Pfam" id="PF02519">
    <property type="entry name" value="Auxin_inducible"/>
    <property type="match status" value="1"/>
</dbReference>
<proteinExistence type="inferred from homology"/>
<dbReference type="RefSeq" id="XP_010941602.1">
    <property type="nucleotide sequence ID" value="XM_010943300.3"/>
</dbReference>
<gene>
    <name evidence="4" type="primary">LOC105059840</name>
</gene>
<dbReference type="AlphaFoldDB" id="A0A6I9SDQ7"/>
<dbReference type="OrthoDB" id="838391at2759"/>
<evidence type="ECO:0000256" key="1">
    <source>
        <dbReference type="ARBA" id="ARBA00006974"/>
    </source>
</evidence>
<accession>A0A6I9SDQ7</accession>
<name>A0A6I9SDQ7_ELAGV</name>
<dbReference type="Proteomes" id="UP000504607">
    <property type="component" value="Unplaced"/>
</dbReference>
<dbReference type="PANTHER" id="PTHR31374">
    <property type="entry name" value="AUXIN-INDUCED PROTEIN-LIKE-RELATED"/>
    <property type="match status" value="1"/>
</dbReference>
<comment type="similarity">
    <text evidence="1">Belongs to the ARG7 family.</text>
</comment>
<dbReference type="InterPro" id="IPR003676">
    <property type="entry name" value="SAUR_fam"/>
</dbReference>